<proteinExistence type="predicted"/>
<evidence type="ECO:0000256" key="1">
    <source>
        <dbReference type="SAM" id="Phobius"/>
    </source>
</evidence>
<keyword evidence="1" id="KW-0472">Membrane</keyword>
<dbReference type="EMBL" id="MHPP01000006">
    <property type="protein sequence ID" value="OGZ85048.1"/>
    <property type="molecule type" value="Genomic_DNA"/>
</dbReference>
<comment type="caution">
    <text evidence="2">The sequence shown here is derived from an EMBL/GenBank/DDBJ whole genome shotgun (WGS) entry which is preliminary data.</text>
</comment>
<evidence type="ECO:0000313" key="2">
    <source>
        <dbReference type="EMBL" id="OGZ85048.1"/>
    </source>
</evidence>
<accession>A0A1G2JFL3</accession>
<keyword evidence="1" id="KW-1133">Transmembrane helix</keyword>
<protein>
    <recommendedName>
        <fullName evidence="4">TrbC/VirB2 family protein</fullName>
    </recommendedName>
</protein>
<feature type="transmembrane region" description="Helical" evidence="1">
    <location>
        <begin position="32"/>
        <end position="59"/>
    </location>
</feature>
<keyword evidence="1" id="KW-0812">Transmembrane</keyword>
<gene>
    <name evidence="2" type="ORF">A2401_02995</name>
</gene>
<evidence type="ECO:0000313" key="3">
    <source>
        <dbReference type="Proteomes" id="UP000177751"/>
    </source>
</evidence>
<dbReference type="Proteomes" id="UP000177751">
    <property type="component" value="Unassembled WGS sequence"/>
</dbReference>
<organism evidence="2 3">
    <name type="scientific">Candidatus Staskawiczbacteria bacterium RIFOXYC1_FULL_38_18</name>
    <dbReference type="NCBI Taxonomy" id="1802229"/>
    <lineage>
        <taxon>Bacteria</taxon>
        <taxon>Candidatus Staskawicziibacteriota</taxon>
    </lineage>
</organism>
<name>A0A1G2JFL3_9BACT</name>
<feature type="transmembrane region" description="Helical" evidence="1">
    <location>
        <begin position="71"/>
        <end position="92"/>
    </location>
</feature>
<evidence type="ECO:0008006" key="4">
    <source>
        <dbReference type="Google" id="ProtNLM"/>
    </source>
</evidence>
<dbReference type="STRING" id="1802229.A2401_02995"/>
<reference evidence="2 3" key="1">
    <citation type="journal article" date="2016" name="Nat. Commun.">
        <title>Thousands of microbial genomes shed light on interconnected biogeochemical processes in an aquifer system.</title>
        <authorList>
            <person name="Anantharaman K."/>
            <person name="Brown C.T."/>
            <person name="Hug L.A."/>
            <person name="Sharon I."/>
            <person name="Castelle C.J."/>
            <person name="Probst A.J."/>
            <person name="Thomas B.C."/>
            <person name="Singh A."/>
            <person name="Wilkins M.J."/>
            <person name="Karaoz U."/>
            <person name="Brodie E.L."/>
            <person name="Williams K.H."/>
            <person name="Hubbard S.S."/>
            <person name="Banfield J.F."/>
        </authorList>
    </citation>
    <scope>NUCLEOTIDE SEQUENCE [LARGE SCALE GENOMIC DNA]</scope>
</reference>
<dbReference type="AlphaFoldDB" id="A0A1G2JFL3"/>
<sequence length="101" mass="10410">MNKKILHSILLVALLLPIAVFGQTIDSMAAAIATQVVAVGTWIVVIMWVVAGVMFLMAAGDPGKLGAAKTGLFAAIGGTILIILATGAIGFIERSFGIQMK</sequence>